<evidence type="ECO:0000256" key="6">
    <source>
        <dbReference type="SAM" id="Phobius"/>
    </source>
</evidence>
<dbReference type="KEGG" id="hlr:HALLA_17940"/>
<dbReference type="HOGENOM" id="CLU_1323998_0_0_2"/>
<evidence type="ECO:0000256" key="3">
    <source>
        <dbReference type="ARBA" id="ARBA00022989"/>
    </source>
</evidence>
<proteinExistence type="predicted"/>
<dbReference type="Pfam" id="PF04893">
    <property type="entry name" value="Yip1"/>
    <property type="match status" value="1"/>
</dbReference>
<keyword evidence="5" id="KW-0175">Coiled coil</keyword>
<dbReference type="Proteomes" id="UP000019024">
    <property type="component" value="Chromosome"/>
</dbReference>
<dbReference type="eggNOG" id="arCOG02054">
    <property type="taxonomic scope" value="Archaea"/>
</dbReference>
<feature type="transmembrane region" description="Helical" evidence="6">
    <location>
        <begin position="129"/>
        <end position="148"/>
    </location>
</feature>
<sequence length="180" mass="19174">MAIVVLYAVATTVLIWLIMDQLLAQMENVPSGATDYMNELLSTAAVLNLVMVAISLLVIAAFMHYSCGGSDTDGSFEDAVAVAGWAYAPNLLELPVRYLLARNTIASLELDLENIQQATAEVQSLEGALTFPTLLTSIVVVGWSIYILSKGTAGTHDVALEKTFLPAVVVGVVALVFELI</sequence>
<feature type="transmembrane region" description="Helical" evidence="6">
    <location>
        <begin position="45"/>
        <end position="65"/>
    </location>
</feature>
<accession>W0JV49</accession>
<dbReference type="EMBL" id="CP007055">
    <property type="protein sequence ID" value="AHG01145.1"/>
    <property type="molecule type" value="Genomic_DNA"/>
</dbReference>
<organism evidence="8 9">
    <name type="scientific">Halostagnicola larsenii XH-48</name>
    <dbReference type="NCBI Taxonomy" id="797299"/>
    <lineage>
        <taxon>Archaea</taxon>
        <taxon>Methanobacteriati</taxon>
        <taxon>Methanobacteriota</taxon>
        <taxon>Stenosarchaea group</taxon>
        <taxon>Halobacteria</taxon>
        <taxon>Halobacteriales</taxon>
        <taxon>Natrialbaceae</taxon>
        <taxon>Halostagnicola</taxon>
    </lineage>
</organism>
<dbReference type="STRING" id="797299.HALLA_17940"/>
<keyword evidence="3 6" id="KW-1133">Transmembrane helix</keyword>
<feature type="transmembrane region" description="Helical" evidence="6">
    <location>
        <begin position="160"/>
        <end position="177"/>
    </location>
</feature>
<protein>
    <recommendedName>
        <fullName evidence="7">Yip1 domain-containing protein</fullName>
    </recommendedName>
</protein>
<dbReference type="AlphaFoldDB" id="W0JV49"/>
<feature type="transmembrane region" description="Helical" evidence="6">
    <location>
        <begin position="6"/>
        <end position="24"/>
    </location>
</feature>
<keyword evidence="4 6" id="KW-0472">Membrane</keyword>
<name>W0JV49_9EURY</name>
<dbReference type="GO" id="GO:0016020">
    <property type="term" value="C:membrane"/>
    <property type="evidence" value="ECO:0007669"/>
    <property type="project" value="UniProtKB-SubCell"/>
</dbReference>
<evidence type="ECO:0000256" key="5">
    <source>
        <dbReference type="SAM" id="Coils"/>
    </source>
</evidence>
<keyword evidence="2 6" id="KW-0812">Transmembrane</keyword>
<evidence type="ECO:0000256" key="4">
    <source>
        <dbReference type="ARBA" id="ARBA00023136"/>
    </source>
</evidence>
<feature type="domain" description="Yip1" evidence="7">
    <location>
        <begin position="4"/>
        <end position="176"/>
    </location>
</feature>
<reference evidence="8 9" key="1">
    <citation type="submission" date="2014-01" db="EMBL/GenBank/DDBJ databases">
        <authorList>
            <consortium name="DOE Joint Genome Institute"/>
            <person name="Anderson I."/>
            <person name="Huntemann M."/>
            <person name="Han J."/>
            <person name="Chen A."/>
            <person name="Kyrpides N."/>
            <person name="Mavromatis K."/>
            <person name="Markowitz V."/>
            <person name="Palaniappan K."/>
            <person name="Ivanova N."/>
            <person name="Schaumberg A."/>
            <person name="Pati A."/>
            <person name="Liolios K."/>
            <person name="Nordberg H.P."/>
            <person name="Cantor M.N."/>
            <person name="Hua S.X."/>
            <person name="Woyke T."/>
        </authorList>
    </citation>
    <scope>NUCLEOTIDE SEQUENCE [LARGE SCALE GENOMIC DNA]</scope>
    <source>
        <strain evidence="8 9">XH-48</strain>
    </source>
</reference>
<evidence type="ECO:0000313" key="9">
    <source>
        <dbReference type="Proteomes" id="UP000019024"/>
    </source>
</evidence>
<feature type="coiled-coil region" evidence="5">
    <location>
        <begin position="98"/>
        <end position="128"/>
    </location>
</feature>
<evidence type="ECO:0000259" key="7">
    <source>
        <dbReference type="Pfam" id="PF04893"/>
    </source>
</evidence>
<evidence type="ECO:0000313" key="8">
    <source>
        <dbReference type="EMBL" id="AHG01145.1"/>
    </source>
</evidence>
<evidence type="ECO:0000256" key="1">
    <source>
        <dbReference type="ARBA" id="ARBA00004141"/>
    </source>
</evidence>
<keyword evidence="9" id="KW-1185">Reference proteome</keyword>
<comment type="subcellular location">
    <subcellularLocation>
        <location evidence="1">Membrane</location>
        <topology evidence="1">Multi-pass membrane protein</topology>
    </subcellularLocation>
</comment>
<dbReference type="InterPro" id="IPR006977">
    <property type="entry name" value="Yip1_dom"/>
</dbReference>
<evidence type="ECO:0000256" key="2">
    <source>
        <dbReference type="ARBA" id="ARBA00022692"/>
    </source>
</evidence>
<gene>
    <name evidence="8" type="ORF">HALLA_17940</name>
</gene>